<feature type="compositionally biased region" description="Basic and acidic residues" evidence="6">
    <location>
        <begin position="563"/>
        <end position="581"/>
    </location>
</feature>
<evidence type="ECO:0000256" key="3">
    <source>
        <dbReference type="ARBA" id="ARBA00022777"/>
    </source>
</evidence>
<dbReference type="SMART" id="SM00220">
    <property type="entry name" value="S_TKc"/>
    <property type="match status" value="1"/>
</dbReference>
<dbReference type="GO" id="GO:0005524">
    <property type="term" value="F:ATP binding"/>
    <property type="evidence" value="ECO:0007669"/>
    <property type="project" value="UniProtKB-UniRule"/>
</dbReference>
<dbReference type="AlphaFoldDB" id="A0A2G8KHV4"/>
<feature type="region of interest" description="Disordered" evidence="6">
    <location>
        <begin position="603"/>
        <end position="642"/>
    </location>
</feature>
<dbReference type="Gene3D" id="1.10.510.10">
    <property type="entry name" value="Transferase(Phosphotransferase) domain 1"/>
    <property type="match status" value="1"/>
</dbReference>
<dbReference type="Gene3D" id="3.30.200.20">
    <property type="entry name" value="Phosphorylase Kinase, domain 1"/>
    <property type="match status" value="1"/>
</dbReference>
<protein>
    <recommendedName>
        <fullName evidence="7">Protein kinase domain-containing protein</fullName>
    </recommendedName>
</protein>
<evidence type="ECO:0000256" key="5">
    <source>
        <dbReference type="PROSITE-ProRule" id="PRU10141"/>
    </source>
</evidence>
<feature type="binding site" evidence="5">
    <location>
        <position position="60"/>
    </location>
    <ligand>
        <name>ATP</name>
        <dbReference type="ChEBI" id="CHEBI:30616"/>
    </ligand>
</feature>
<dbReference type="InterPro" id="IPR051681">
    <property type="entry name" value="Ser/Thr_Kinases-Pseudokinases"/>
</dbReference>
<feature type="compositionally biased region" description="Basic residues" evidence="6">
    <location>
        <begin position="633"/>
        <end position="642"/>
    </location>
</feature>
<keyword evidence="2 5" id="KW-0547">Nucleotide-binding</keyword>
<gene>
    <name evidence="8" type="ORF">BSL78_15597</name>
</gene>
<evidence type="ECO:0000313" key="8">
    <source>
        <dbReference type="EMBL" id="PIK47545.1"/>
    </source>
</evidence>
<dbReference type="Pfam" id="PF00069">
    <property type="entry name" value="Pkinase"/>
    <property type="match status" value="1"/>
</dbReference>
<reference evidence="8 9" key="1">
    <citation type="journal article" date="2017" name="PLoS Biol.">
        <title>The sea cucumber genome provides insights into morphological evolution and visceral regeneration.</title>
        <authorList>
            <person name="Zhang X."/>
            <person name="Sun L."/>
            <person name="Yuan J."/>
            <person name="Sun Y."/>
            <person name="Gao Y."/>
            <person name="Zhang L."/>
            <person name="Li S."/>
            <person name="Dai H."/>
            <person name="Hamel J.F."/>
            <person name="Liu C."/>
            <person name="Yu Y."/>
            <person name="Liu S."/>
            <person name="Lin W."/>
            <person name="Guo K."/>
            <person name="Jin S."/>
            <person name="Xu P."/>
            <person name="Storey K.B."/>
            <person name="Huan P."/>
            <person name="Zhang T."/>
            <person name="Zhou Y."/>
            <person name="Zhang J."/>
            <person name="Lin C."/>
            <person name="Li X."/>
            <person name="Xing L."/>
            <person name="Huo D."/>
            <person name="Sun M."/>
            <person name="Wang L."/>
            <person name="Mercier A."/>
            <person name="Li F."/>
            <person name="Yang H."/>
            <person name="Xiang J."/>
        </authorList>
    </citation>
    <scope>NUCLEOTIDE SEQUENCE [LARGE SCALE GENOMIC DNA]</scope>
    <source>
        <strain evidence="8">Shaxun</strain>
        <tissue evidence="8">Muscle</tissue>
    </source>
</reference>
<evidence type="ECO:0000256" key="6">
    <source>
        <dbReference type="SAM" id="MobiDB-lite"/>
    </source>
</evidence>
<comment type="caution">
    <text evidence="8">The sequence shown here is derived from an EMBL/GenBank/DDBJ whole genome shotgun (WGS) entry which is preliminary data.</text>
</comment>
<dbReference type="EMBL" id="MRZV01000575">
    <property type="protein sequence ID" value="PIK47545.1"/>
    <property type="molecule type" value="Genomic_DNA"/>
</dbReference>
<accession>A0A2G8KHV4</accession>
<dbReference type="PANTHER" id="PTHR44329">
    <property type="entry name" value="SERINE/THREONINE-PROTEIN KINASE TNNI3K-RELATED"/>
    <property type="match status" value="1"/>
</dbReference>
<dbReference type="PROSITE" id="PS50011">
    <property type="entry name" value="PROTEIN_KINASE_DOM"/>
    <property type="match status" value="1"/>
</dbReference>
<sequence length="642" mass="73404">MFKLPKLAGYSPRRVVNPVRTYKEIPCFNYNDVTACRLIGAGSFGEVFLGSYKKEEVVLKVLPQIGEKELIKEARFLHFLRHNNLVQFKAMCLAENALMMEYVTFSFSMFGKEKSVSSLDGLLTELNKNNLDGFEHLIPCIAVQVVDGLRYLHGQNVVHRDIKPGNILVSNQHFQNNALNEDDKRKLWTTDPCRIKLTDFGESWGNICQTSNLAKTHTVNIYKGTTAFMAPEIVSSTKRPEELSVEQLKMTDVWSLGMLFFCLLNPDCKVPYLKESSQEDKRKWVEYISEKTANGILPEGSMKYEHIRASTGIHVYNAFLACVKVDPVMRLHVDEVKAVLTQTNMPDTTFPFKVHQGSALIQAQEEHLKSGMFQVPLNDGTNACTFLALKFAELMLTNNQSSWEEMKIMAERVIQEFPEKINQVRDEAVGYEVEEAYFLMLLENLIAEHNLSSCCLGHRVFSKEGRKELADILSRDSGMFIVTVPPITFVLGKANSYWFVVDTHVMRKFLVWEWKWHSKVFHDSDSAKHWIWKRLAHIHIRASMLGVTEISRVNAPQNQPSHTENDLPDVDKTNGRKLNDKSLEKDSVPDQYFTDENSVHCFDDNDANSFPDQSQPFLPLESSEGKNGEKRTIMIKKAVRRS</sequence>
<dbReference type="InterPro" id="IPR008271">
    <property type="entry name" value="Ser/Thr_kinase_AS"/>
</dbReference>
<keyword evidence="4 5" id="KW-0067">ATP-binding</keyword>
<organism evidence="8 9">
    <name type="scientific">Stichopus japonicus</name>
    <name type="common">Sea cucumber</name>
    <dbReference type="NCBI Taxonomy" id="307972"/>
    <lineage>
        <taxon>Eukaryota</taxon>
        <taxon>Metazoa</taxon>
        <taxon>Echinodermata</taxon>
        <taxon>Eleutherozoa</taxon>
        <taxon>Echinozoa</taxon>
        <taxon>Holothuroidea</taxon>
        <taxon>Aspidochirotacea</taxon>
        <taxon>Aspidochirotida</taxon>
        <taxon>Stichopodidae</taxon>
        <taxon>Apostichopus</taxon>
    </lineage>
</organism>
<dbReference type="STRING" id="307972.A0A2G8KHV4"/>
<feature type="region of interest" description="Disordered" evidence="6">
    <location>
        <begin position="554"/>
        <end position="581"/>
    </location>
</feature>
<dbReference type="CDD" id="cd00180">
    <property type="entry name" value="PKc"/>
    <property type="match status" value="1"/>
</dbReference>
<dbReference type="PROSITE" id="PS00108">
    <property type="entry name" value="PROTEIN_KINASE_ST"/>
    <property type="match status" value="1"/>
</dbReference>
<evidence type="ECO:0000256" key="1">
    <source>
        <dbReference type="ARBA" id="ARBA00022679"/>
    </source>
</evidence>
<dbReference type="InterPro" id="IPR011009">
    <property type="entry name" value="Kinase-like_dom_sf"/>
</dbReference>
<evidence type="ECO:0000256" key="4">
    <source>
        <dbReference type="ARBA" id="ARBA00022840"/>
    </source>
</evidence>
<dbReference type="OrthoDB" id="9989993at2759"/>
<proteinExistence type="predicted"/>
<evidence type="ECO:0000313" key="9">
    <source>
        <dbReference type="Proteomes" id="UP000230750"/>
    </source>
</evidence>
<feature type="domain" description="Protein kinase" evidence="7">
    <location>
        <begin position="33"/>
        <end position="350"/>
    </location>
</feature>
<dbReference type="SUPFAM" id="SSF56112">
    <property type="entry name" value="Protein kinase-like (PK-like)"/>
    <property type="match status" value="1"/>
</dbReference>
<evidence type="ECO:0000259" key="7">
    <source>
        <dbReference type="PROSITE" id="PS50011"/>
    </source>
</evidence>
<name>A0A2G8KHV4_STIJA</name>
<evidence type="ECO:0000256" key="2">
    <source>
        <dbReference type="ARBA" id="ARBA00022741"/>
    </source>
</evidence>
<dbReference type="GO" id="GO:0004674">
    <property type="term" value="F:protein serine/threonine kinase activity"/>
    <property type="evidence" value="ECO:0007669"/>
    <property type="project" value="TreeGrafter"/>
</dbReference>
<dbReference type="Proteomes" id="UP000230750">
    <property type="component" value="Unassembled WGS sequence"/>
</dbReference>
<keyword evidence="1" id="KW-0808">Transferase</keyword>
<dbReference type="InterPro" id="IPR017441">
    <property type="entry name" value="Protein_kinase_ATP_BS"/>
</dbReference>
<feature type="compositionally biased region" description="Polar residues" evidence="6">
    <location>
        <begin position="607"/>
        <end position="616"/>
    </location>
</feature>
<feature type="compositionally biased region" description="Basic and acidic residues" evidence="6">
    <location>
        <begin position="623"/>
        <end position="632"/>
    </location>
</feature>
<dbReference type="InterPro" id="IPR000719">
    <property type="entry name" value="Prot_kinase_dom"/>
</dbReference>
<keyword evidence="3" id="KW-0418">Kinase</keyword>
<dbReference type="PANTHER" id="PTHR44329:SF288">
    <property type="entry name" value="MITOGEN-ACTIVATED PROTEIN KINASE KINASE KINASE 20"/>
    <property type="match status" value="1"/>
</dbReference>
<dbReference type="PROSITE" id="PS00107">
    <property type="entry name" value="PROTEIN_KINASE_ATP"/>
    <property type="match status" value="1"/>
</dbReference>
<keyword evidence="9" id="KW-1185">Reference proteome</keyword>